<gene>
    <name evidence="2" type="ORF">TIFTF001_016800</name>
</gene>
<protein>
    <submittedName>
        <fullName evidence="2">Uncharacterized protein</fullName>
    </submittedName>
</protein>
<evidence type="ECO:0000256" key="1">
    <source>
        <dbReference type="SAM" id="MobiDB-lite"/>
    </source>
</evidence>
<evidence type="ECO:0000313" key="2">
    <source>
        <dbReference type="EMBL" id="GMN47615.1"/>
    </source>
</evidence>
<comment type="caution">
    <text evidence="2">The sequence shown here is derived from an EMBL/GenBank/DDBJ whole genome shotgun (WGS) entry which is preliminary data.</text>
</comment>
<dbReference type="AlphaFoldDB" id="A0AA88A8E3"/>
<reference evidence="2" key="1">
    <citation type="submission" date="2023-07" db="EMBL/GenBank/DDBJ databases">
        <title>draft genome sequence of fig (Ficus carica).</title>
        <authorList>
            <person name="Takahashi T."/>
            <person name="Nishimura K."/>
        </authorList>
    </citation>
    <scope>NUCLEOTIDE SEQUENCE</scope>
</reference>
<dbReference type="Proteomes" id="UP001187192">
    <property type="component" value="Unassembled WGS sequence"/>
</dbReference>
<name>A0AA88A8E3_FICCA</name>
<accession>A0AA88A8E3</accession>
<feature type="region of interest" description="Disordered" evidence="1">
    <location>
        <begin position="42"/>
        <end position="73"/>
    </location>
</feature>
<evidence type="ECO:0000313" key="3">
    <source>
        <dbReference type="Proteomes" id="UP001187192"/>
    </source>
</evidence>
<dbReference type="EMBL" id="BTGU01000026">
    <property type="protein sequence ID" value="GMN47615.1"/>
    <property type="molecule type" value="Genomic_DNA"/>
</dbReference>
<sequence>MEVVAGEESAFGSCSRQVSIVNPSRKAVIATSRDAAFEEDRRSNVNDLYGDGSSSMDGDGHRPPSSSAGNGAGDVWWLCGGKVWG</sequence>
<organism evidence="2 3">
    <name type="scientific">Ficus carica</name>
    <name type="common">Common fig</name>
    <dbReference type="NCBI Taxonomy" id="3494"/>
    <lineage>
        <taxon>Eukaryota</taxon>
        <taxon>Viridiplantae</taxon>
        <taxon>Streptophyta</taxon>
        <taxon>Embryophyta</taxon>
        <taxon>Tracheophyta</taxon>
        <taxon>Spermatophyta</taxon>
        <taxon>Magnoliopsida</taxon>
        <taxon>eudicotyledons</taxon>
        <taxon>Gunneridae</taxon>
        <taxon>Pentapetalae</taxon>
        <taxon>rosids</taxon>
        <taxon>fabids</taxon>
        <taxon>Rosales</taxon>
        <taxon>Moraceae</taxon>
        <taxon>Ficeae</taxon>
        <taxon>Ficus</taxon>
    </lineage>
</organism>
<proteinExistence type="predicted"/>
<keyword evidence="3" id="KW-1185">Reference proteome</keyword>